<organism evidence="2 3">
    <name type="scientific">Chara braunii</name>
    <name type="common">Braun's stonewort</name>
    <dbReference type="NCBI Taxonomy" id="69332"/>
    <lineage>
        <taxon>Eukaryota</taxon>
        <taxon>Viridiplantae</taxon>
        <taxon>Streptophyta</taxon>
        <taxon>Charophyceae</taxon>
        <taxon>Charales</taxon>
        <taxon>Characeae</taxon>
        <taxon>Chara</taxon>
    </lineage>
</organism>
<feature type="compositionally biased region" description="Basic and acidic residues" evidence="1">
    <location>
        <begin position="27"/>
        <end position="76"/>
    </location>
</feature>
<feature type="region of interest" description="Disordered" evidence="1">
    <location>
        <begin position="311"/>
        <end position="335"/>
    </location>
</feature>
<accession>A0A388L8Y6</accession>
<evidence type="ECO:0000313" key="2">
    <source>
        <dbReference type="EMBL" id="GBG78744.1"/>
    </source>
</evidence>
<sequence>MPVSAAVPWVPRQRNHDGEVVSLLRELINDRREEKDRRREEEERRRKEEQSRIDKEEERKRLEEEEARQAEKEARITRIINSKMEELDRQHQARTEEENRKIWKEIERVVGEPSRSKHGKEPAMEEGENRMLSQQKIEGSPPSLPAQGKARITEPAWRGHLSSLVADLLLMEIDNVQRTQDTQFGIIRHPSSSKGRVDENTTPGGNRFSARLAGMFASVAGNAARRRSRSVSPARRAVVDEPLGFNRVIPGKKAAVASSGKDGRKKYFEDLKKELLTKTKYQLKSLCKADKIKYYNKKQASADLAEIRSRDAYGDDSDDEGLDNITSDTQEENPS</sequence>
<comment type="caution">
    <text evidence="2">The sequence shown here is derived from an EMBL/GenBank/DDBJ whole genome shotgun (WGS) entry which is preliminary data.</text>
</comment>
<keyword evidence="3" id="KW-1185">Reference proteome</keyword>
<reference evidence="2 3" key="1">
    <citation type="journal article" date="2018" name="Cell">
        <title>The Chara Genome: Secondary Complexity and Implications for Plant Terrestrialization.</title>
        <authorList>
            <person name="Nishiyama T."/>
            <person name="Sakayama H."/>
            <person name="Vries J.D."/>
            <person name="Buschmann H."/>
            <person name="Saint-Marcoux D."/>
            <person name="Ullrich K.K."/>
            <person name="Haas F.B."/>
            <person name="Vanderstraeten L."/>
            <person name="Becker D."/>
            <person name="Lang D."/>
            <person name="Vosolsobe S."/>
            <person name="Rombauts S."/>
            <person name="Wilhelmsson P.K.I."/>
            <person name="Janitza P."/>
            <person name="Kern R."/>
            <person name="Heyl A."/>
            <person name="Rumpler F."/>
            <person name="Villalobos L.I.A.C."/>
            <person name="Clay J.M."/>
            <person name="Skokan R."/>
            <person name="Toyoda A."/>
            <person name="Suzuki Y."/>
            <person name="Kagoshima H."/>
            <person name="Schijlen E."/>
            <person name="Tajeshwar N."/>
            <person name="Catarino B."/>
            <person name="Hetherington A.J."/>
            <person name="Saltykova A."/>
            <person name="Bonnot C."/>
            <person name="Breuninger H."/>
            <person name="Symeonidi A."/>
            <person name="Radhakrishnan G.V."/>
            <person name="Van Nieuwerburgh F."/>
            <person name="Deforce D."/>
            <person name="Chang C."/>
            <person name="Karol K.G."/>
            <person name="Hedrich R."/>
            <person name="Ulvskov P."/>
            <person name="Glockner G."/>
            <person name="Delwiche C.F."/>
            <person name="Petrasek J."/>
            <person name="Van de Peer Y."/>
            <person name="Friml J."/>
            <person name="Beilby M."/>
            <person name="Dolan L."/>
            <person name="Kohara Y."/>
            <person name="Sugano S."/>
            <person name="Fujiyama A."/>
            <person name="Delaux P.-M."/>
            <person name="Quint M."/>
            <person name="TheiBen G."/>
            <person name="Hagemann M."/>
            <person name="Harholt J."/>
            <person name="Dunand C."/>
            <person name="Zachgo S."/>
            <person name="Langdale J."/>
            <person name="Maumus F."/>
            <person name="Straeten D.V.D."/>
            <person name="Gould S.B."/>
            <person name="Rensing S.A."/>
        </authorList>
    </citation>
    <scope>NUCLEOTIDE SEQUENCE [LARGE SCALE GENOMIC DNA]</scope>
    <source>
        <strain evidence="2 3">S276</strain>
    </source>
</reference>
<proteinExistence type="predicted"/>
<feature type="region of interest" description="Disordered" evidence="1">
    <location>
        <begin position="25"/>
        <end position="98"/>
    </location>
</feature>
<evidence type="ECO:0000313" key="3">
    <source>
        <dbReference type="Proteomes" id="UP000265515"/>
    </source>
</evidence>
<protein>
    <submittedName>
        <fullName evidence="2">Uncharacterized protein</fullName>
    </submittedName>
</protein>
<gene>
    <name evidence="2" type="ORF">CBR_g27968</name>
</gene>
<dbReference type="Proteomes" id="UP000265515">
    <property type="component" value="Unassembled WGS sequence"/>
</dbReference>
<name>A0A388L8Y6_CHABU</name>
<feature type="compositionally biased region" description="Basic and acidic residues" evidence="1">
    <location>
        <begin position="83"/>
        <end position="98"/>
    </location>
</feature>
<dbReference type="AlphaFoldDB" id="A0A388L8Y6"/>
<dbReference type="EMBL" id="BFEA01000302">
    <property type="protein sequence ID" value="GBG78744.1"/>
    <property type="molecule type" value="Genomic_DNA"/>
</dbReference>
<evidence type="ECO:0000256" key="1">
    <source>
        <dbReference type="SAM" id="MobiDB-lite"/>
    </source>
</evidence>
<dbReference type="Gramene" id="GBG78744">
    <property type="protein sequence ID" value="GBG78744"/>
    <property type="gene ID" value="CBR_g27968"/>
</dbReference>